<evidence type="ECO:0000256" key="1">
    <source>
        <dbReference type="ARBA" id="ARBA00007867"/>
    </source>
</evidence>
<comment type="function">
    <text evidence="4">Catalyzes the irreversible transfer of a propylamine group from the amino donor S-adenosylmethioninamine (decarboxy-AdoMet) to putrescine (1,4-diaminobutane) to yield spermidine.</text>
</comment>
<evidence type="ECO:0000256" key="7">
    <source>
        <dbReference type="RuleBase" id="RU003837"/>
    </source>
</evidence>
<feature type="domain" description="PABS" evidence="8">
    <location>
        <begin position="2"/>
        <end position="237"/>
    </location>
</feature>
<dbReference type="InterPro" id="IPR029063">
    <property type="entry name" value="SAM-dependent_MTases_sf"/>
</dbReference>
<feature type="binding site" evidence="4">
    <location>
        <position position="106"/>
    </location>
    <ligand>
        <name>S-methyl-5'-thioadenosine</name>
        <dbReference type="ChEBI" id="CHEBI:17509"/>
    </ligand>
</feature>
<feature type="binding site" evidence="4">
    <location>
        <begin position="155"/>
        <end position="158"/>
    </location>
    <ligand>
        <name>spermidine</name>
        <dbReference type="ChEBI" id="CHEBI:57834"/>
    </ligand>
</feature>
<feature type="binding site" evidence="4">
    <location>
        <position position="162"/>
    </location>
    <ligand>
        <name>S-methyl-5'-thioadenosine</name>
        <dbReference type="ChEBI" id="CHEBI:17509"/>
    </ligand>
</feature>
<feature type="binding site" evidence="4">
    <location>
        <position position="86"/>
    </location>
    <ligand>
        <name>spermidine</name>
        <dbReference type="ChEBI" id="CHEBI:57834"/>
    </ligand>
</feature>
<gene>
    <name evidence="4" type="primary">speE</name>
    <name evidence="9" type="ORF">DRP44_05310</name>
</gene>
<evidence type="ECO:0000256" key="3">
    <source>
        <dbReference type="ARBA" id="ARBA00023115"/>
    </source>
</evidence>
<dbReference type="InterPro" id="IPR037163">
    <property type="entry name" value="Spermidine_synt_N_sf"/>
</dbReference>
<dbReference type="SUPFAM" id="SSF53335">
    <property type="entry name" value="S-adenosyl-L-methionine-dependent methyltransferases"/>
    <property type="match status" value="1"/>
</dbReference>
<organism evidence="9 10">
    <name type="scientific">candidate division TA06 bacterium</name>
    <dbReference type="NCBI Taxonomy" id="2250710"/>
    <lineage>
        <taxon>Bacteria</taxon>
        <taxon>Bacteria division TA06</taxon>
    </lineage>
</organism>
<dbReference type="GO" id="GO:0004766">
    <property type="term" value="F:spermidine synthase activity"/>
    <property type="evidence" value="ECO:0007669"/>
    <property type="project" value="UniProtKB-UniRule"/>
</dbReference>
<dbReference type="EC" id="2.5.1.16" evidence="4"/>
<dbReference type="GO" id="GO:0005829">
    <property type="term" value="C:cytosol"/>
    <property type="evidence" value="ECO:0007669"/>
    <property type="project" value="TreeGrafter"/>
</dbReference>
<evidence type="ECO:0000256" key="6">
    <source>
        <dbReference type="RuleBase" id="RU003836"/>
    </source>
</evidence>
<dbReference type="InterPro" id="IPR030373">
    <property type="entry name" value="PABS_CS"/>
</dbReference>
<dbReference type="EMBL" id="QNBC01000066">
    <property type="protein sequence ID" value="RKX65884.1"/>
    <property type="molecule type" value="Genomic_DNA"/>
</dbReference>
<dbReference type="InterPro" id="IPR001045">
    <property type="entry name" value="Spermi_synthase"/>
</dbReference>
<dbReference type="HAMAP" id="MF_00198">
    <property type="entry name" value="Spermidine_synth"/>
    <property type="match status" value="1"/>
</dbReference>
<dbReference type="UniPathway" id="UPA00248">
    <property type="reaction ID" value="UER00314"/>
</dbReference>
<keyword evidence="4 7" id="KW-0745">Spermidine biosynthesis</keyword>
<keyword evidence="2 4" id="KW-0808">Transferase</keyword>
<comment type="pathway">
    <text evidence="4">Amine and polyamine biosynthesis; spermidine biosynthesis; spermidine from putrescine: step 1/1.</text>
</comment>
<evidence type="ECO:0000259" key="8">
    <source>
        <dbReference type="PROSITE" id="PS51006"/>
    </source>
</evidence>
<evidence type="ECO:0000256" key="2">
    <source>
        <dbReference type="ARBA" id="ARBA00022679"/>
    </source>
</evidence>
<sequence>MELWFTEKYSPNSGITIKVKKELAHKKSDFQEMSIIDTYEFGKIMVLDGFIMFTEKDEFIYHEMIAHVPLFSQENPENVLLIGGGDGGAVREVLKHNSVKRVDLVEIDKMVVDASKEFFPQVSSGFSDKRFHLHIEDGIKFVKQSKEKYDVVIVDSTDPIGPAVGLYQRDFYKNIYNILNDDGILVVQGESPYYRDTKEAFIALNKELKTVFPFTMPYFAFIPTYPSGMWSLGYARKDGKEILEPLRQKTFETKYYNSETHKASFAHPEFVKELLK</sequence>
<dbReference type="PROSITE" id="PS01330">
    <property type="entry name" value="PABS_1"/>
    <property type="match status" value="1"/>
</dbReference>
<keyword evidence="3 4" id="KW-0620">Polyamine biosynthesis</keyword>
<dbReference type="Gene3D" id="3.40.50.150">
    <property type="entry name" value="Vaccinia Virus protein VP39"/>
    <property type="match status" value="1"/>
</dbReference>
<evidence type="ECO:0000256" key="5">
    <source>
        <dbReference type="PROSITE-ProRule" id="PRU00354"/>
    </source>
</evidence>
<reference evidence="9 10" key="1">
    <citation type="submission" date="2018-06" db="EMBL/GenBank/DDBJ databases">
        <title>Extensive metabolic versatility and redundancy in microbially diverse, dynamic hydrothermal sediments.</title>
        <authorList>
            <person name="Dombrowski N."/>
            <person name="Teske A."/>
            <person name="Baker B.J."/>
        </authorList>
    </citation>
    <scope>NUCLEOTIDE SEQUENCE [LARGE SCALE GENOMIC DNA]</scope>
    <source>
        <strain evidence="9">B35_G9</strain>
    </source>
</reference>
<dbReference type="AlphaFoldDB" id="A0A660S751"/>
<comment type="caution">
    <text evidence="9">The sequence shown here is derived from an EMBL/GenBank/DDBJ whole genome shotgun (WGS) entry which is preliminary data.</text>
</comment>
<evidence type="ECO:0000256" key="4">
    <source>
        <dbReference type="HAMAP-Rule" id="MF_00198"/>
    </source>
</evidence>
<dbReference type="Proteomes" id="UP000282321">
    <property type="component" value="Unassembled WGS sequence"/>
</dbReference>
<feature type="binding site" evidence="4">
    <location>
        <position position="62"/>
    </location>
    <ligand>
        <name>spermidine</name>
        <dbReference type="ChEBI" id="CHEBI:57834"/>
    </ligand>
</feature>
<accession>A0A660S751</accession>
<protein>
    <recommendedName>
        <fullName evidence="4">Polyamine aminopropyltransferase</fullName>
    </recommendedName>
    <alternativeName>
        <fullName evidence="4">Putrescine aminopropyltransferase</fullName>
        <shortName evidence="4">PAPT</shortName>
    </alternativeName>
    <alternativeName>
        <fullName evidence="4">Spermidine synthase</fullName>
        <shortName evidence="4">SPDS</shortName>
        <shortName evidence="4">SPDSY</shortName>
        <ecNumber evidence="4">2.5.1.16</ecNumber>
    </alternativeName>
</protein>
<dbReference type="Gene3D" id="2.30.140.10">
    <property type="entry name" value="Spermidine synthase, tetramerisation domain"/>
    <property type="match status" value="1"/>
</dbReference>
<name>A0A660S751_UNCT6</name>
<feature type="binding site" evidence="4">
    <location>
        <begin position="137"/>
        <end position="138"/>
    </location>
    <ligand>
        <name>S-methyl-5'-thioadenosine</name>
        <dbReference type="ChEBI" id="CHEBI:17509"/>
    </ligand>
</feature>
<dbReference type="NCBIfam" id="NF002010">
    <property type="entry name" value="PRK00811.1"/>
    <property type="match status" value="1"/>
</dbReference>
<dbReference type="Pfam" id="PF01564">
    <property type="entry name" value="Spermine_synth"/>
    <property type="match status" value="1"/>
</dbReference>
<feature type="active site" description="Proton acceptor" evidence="4 5">
    <location>
        <position position="155"/>
    </location>
</feature>
<dbReference type="PROSITE" id="PS51006">
    <property type="entry name" value="PABS_2"/>
    <property type="match status" value="1"/>
</dbReference>
<feature type="binding site" evidence="4">
    <location>
        <position position="31"/>
    </location>
    <ligand>
        <name>S-methyl-5'-thioadenosine</name>
        <dbReference type="ChEBI" id="CHEBI:17509"/>
    </ligand>
</feature>
<dbReference type="GO" id="GO:0008295">
    <property type="term" value="P:spermidine biosynthetic process"/>
    <property type="evidence" value="ECO:0007669"/>
    <property type="project" value="UniProtKB-UniRule"/>
</dbReference>
<dbReference type="Pfam" id="PF17284">
    <property type="entry name" value="Spermine_synt_N"/>
    <property type="match status" value="1"/>
</dbReference>
<dbReference type="NCBIfam" id="TIGR00417">
    <property type="entry name" value="speE"/>
    <property type="match status" value="1"/>
</dbReference>
<comment type="catalytic activity">
    <reaction evidence="4 7">
        <text>S-adenosyl 3-(methylsulfanyl)propylamine + putrescine = S-methyl-5'-thioadenosine + spermidine + H(+)</text>
        <dbReference type="Rhea" id="RHEA:12721"/>
        <dbReference type="ChEBI" id="CHEBI:15378"/>
        <dbReference type="ChEBI" id="CHEBI:17509"/>
        <dbReference type="ChEBI" id="CHEBI:57443"/>
        <dbReference type="ChEBI" id="CHEBI:57834"/>
        <dbReference type="ChEBI" id="CHEBI:326268"/>
        <dbReference type="EC" id="2.5.1.16"/>
    </reaction>
</comment>
<proteinExistence type="inferred from homology"/>
<dbReference type="PANTHER" id="PTHR11558">
    <property type="entry name" value="SPERMIDINE/SPERMINE SYNTHASE"/>
    <property type="match status" value="1"/>
</dbReference>
<comment type="similarity">
    <text evidence="1 4 6">Belongs to the spermidine/spermine synthase family.</text>
</comment>
<dbReference type="InterPro" id="IPR030374">
    <property type="entry name" value="PABS"/>
</dbReference>
<dbReference type="CDD" id="cd02440">
    <property type="entry name" value="AdoMet_MTases"/>
    <property type="match status" value="1"/>
</dbReference>
<dbReference type="InterPro" id="IPR035246">
    <property type="entry name" value="Spermidine_synt_N"/>
</dbReference>
<evidence type="ECO:0000313" key="9">
    <source>
        <dbReference type="EMBL" id="RKX65884.1"/>
    </source>
</evidence>
<dbReference type="PANTHER" id="PTHR11558:SF11">
    <property type="entry name" value="SPERMIDINE SYNTHASE"/>
    <property type="match status" value="1"/>
</dbReference>
<evidence type="ECO:0000313" key="10">
    <source>
        <dbReference type="Proteomes" id="UP000282321"/>
    </source>
</evidence>
<comment type="subunit">
    <text evidence="4">Homodimer or homotetramer.</text>
</comment>